<keyword evidence="4" id="KW-0378">Hydrolase</keyword>
<comment type="catalytic activity">
    <reaction evidence="6">
        <text>3',5'-cyclic CMP + H2O = CMP + H(+)</text>
        <dbReference type="Rhea" id="RHEA:72675"/>
        <dbReference type="ChEBI" id="CHEBI:15377"/>
        <dbReference type="ChEBI" id="CHEBI:15378"/>
        <dbReference type="ChEBI" id="CHEBI:58003"/>
        <dbReference type="ChEBI" id="CHEBI:60377"/>
    </reaction>
    <physiologicalReaction direction="left-to-right" evidence="6">
        <dbReference type="Rhea" id="RHEA:72676"/>
    </physiologicalReaction>
</comment>
<dbReference type="Pfam" id="PF00753">
    <property type="entry name" value="Lactamase_B"/>
    <property type="match status" value="1"/>
</dbReference>
<dbReference type="InterPro" id="IPR036866">
    <property type="entry name" value="RibonucZ/Hydroxyglut_hydro"/>
</dbReference>
<organism evidence="10 11">
    <name type="scientific">Ammoniphilus resinae</name>
    <dbReference type="NCBI Taxonomy" id="861532"/>
    <lineage>
        <taxon>Bacteria</taxon>
        <taxon>Bacillati</taxon>
        <taxon>Bacillota</taxon>
        <taxon>Bacilli</taxon>
        <taxon>Bacillales</taxon>
        <taxon>Paenibacillaceae</taxon>
        <taxon>Aneurinibacillus group</taxon>
        <taxon>Ammoniphilus</taxon>
    </lineage>
</organism>
<dbReference type="InterPro" id="IPR051013">
    <property type="entry name" value="MBL_superfamily_lactonases"/>
</dbReference>
<dbReference type="Gene3D" id="3.60.15.10">
    <property type="entry name" value="Ribonuclease Z/Hydroxyacylglutathione hydrolase-like"/>
    <property type="match status" value="1"/>
</dbReference>
<reference evidence="10 11" key="1">
    <citation type="submission" date="2021-03" db="EMBL/GenBank/DDBJ databases">
        <title>Genomic Encyclopedia of Type Strains, Phase IV (KMG-IV): sequencing the most valuable type-strain genomes for metagenomic binning, comparative biology and taxonomic classification.</title>
        <authorList>
            <person name="Goeker M."/>
        </authorList>
    </citation>
    <scope>NUCLEOTIDE SEQUENCE [LARGE SCALE GENOMIC DNA]</scope>
    <source>
        <strain evidence="10 11">DSM 24738</strain>
    </source>
</reference>
<feature type="domain" description="Metallo-beta-lactamase" evidence="9">
    <location>
        <begin position="21"/>
        <end position="201"/>
    </location>
</feature>
<dbReference type="SUPFAM" id="SSF56281">
    <property type="entry name" value="Metallo-hydrolase/oxidoreductase"/>
    <property type="match status" value="1"/>
</dbReference>
<keyword evidence="5" id="KW-0862">Zinc</keyword>
<proteinExistence type="inferred from homology"/>
<name>A0ABS4GPD9_9BACL</name>
<comment type="caution">
    <text evidence="10">The sequence shown here is derived from an EMBL/GenBank/DDBJ whole genome shotgun (WGS) entry which is preliminary data.</text>
</comment>
<evidence type="ECO:0000256" key="6">
    <source>
        <dbReference type="ARBA" id="ARBA00034221"/>
    </source>
</evidence>
<evidence type="ECO:0000256" key="8">
    <source>
        <dbReference type="ARBA" id="ARBA00048505"/>
    </source>
</evidence>
<evidence type="ECO:0000256" key="4">
    <source>
        <dbReference type="ARBA" id="ARBA00022801"/>
    </source>
</evidence>
<evidence type="ECO:0000256" key="7">
    <source>
        <dbReference type="ARBA" id="ARBA00034301"/>
    </source>
</evidence>
<protein>
    <submittedName>
        <fullName evidence="10">Glyoxylase-like metal-dependent hydrolase (Beta-lactamase superfamily II)</fullName>
    </submittedName>
</protein>
<keyword evidence="3" id="KW-0479">Metal-binding</keyword>
<dbReference type="EMBL" id="JAGGKT010000005">
    <property type="protein sequence ID" value="MBP1932130.1"/>
    <property type="molecule type" value="Genomic_DNA"/>
</dbReference>
<evidence type="ECO:0000256" key="2">
    <source>
        <dbReference type="ARBA" id="ARBA00007749"/>
    </source>
</evidence>
<evidence type="ECO:0000256" key="3">
    <source>
        <dbReference type="ARBA" id="ARBA00022723"/>
    </source>
</evidence>
<comment type="similarity">
    <text evidence="2">Belongs to the metallo-beta-lactamase superfamily.</text>
</comment>
<comment type="function">
    <text evidence="7">Counteracts the endogenous Pycsar antiviral defense system. Phosphodiesterase that enables metal-dependent hydrolysis of host cyclic nucleotide Pycsar defense signals such as cCMP and cUMP.</text>
</comment>
<dbReference type="SMART" id="SM00849">
    <property type="entry name" value="Lactamase_B"/>
    <property type="match status" value="1"/>
</dbReference>
<dbReference type="RefSeq" id="WP_209810194.1">
    <property type="nucleotide sequence ID" value="NZ_JAGGKT010000005.1"/>
</dbReference>
<evidence type="ECO:0000313" key="11">
    <source>
        <dbReference type="Proteomes" id="UP001519343"/>
    </source>
</evidence>
<sequence>MEIKVLFQGFPGKLQRGFLGWSSMIYISTGKQKILVDTGSFGDAPEIPKRLAQINVKMEEIDTVFLSHFHYDHIINAHLFPKATYLLSRIEAEYVTGGSGDWAVPEYYFSHLEKTGRLKFMESEMLIAEGIRSIYTPGHTPGLMSLLIEDESMPTTLIASDAVKNIVELQTGNVPMAWDTKVSKQTIENIKDRVTRVIPGHDRILHIEKDGVIACHSVKERIQLPAGISEVTGFDLGISSTTGAEECPCCKSVIDRRQLHE</sequence>
<evidence type="ECO:0000256" key="1">
    <source>
        <dbReference type="ARBA" id="ARBA00001947"/>
    </source>
</evidence>
<evidence type="ECO:0000256" key="5">
    <source>
        <dbReference type="ARBA" id="ARBA00022833"/>
    </source>
</evidence>
<comment type="cofactor">
    <cofactor evidence="1">
        <name>Zn(2+)</name>
        <dbReference type="ChEBI" id="CHEBI:29105"/>
    </cofactor>
</comment>
<evidence type="ECO:0000259" key="9">
    <source>
        <dbReference type="SMART" id="SM00849"/>
    </source>
</evidence>
<accession>A0ABS4GPD9</accession>
<dbReference type="Proteomes" id="UP001519343">
    <property type="component" value="Unassembled WGS sequence"/>
</dbReference>
<keyword evidence="11" id="KW-1185">Reference proteome</keyword>
<gene>
    <name evidence="10" type="ORF">J2Z37_002131</name>
</gene>
<dbReference type="PANTHER" id="PTHR42978">
    <property type="entry name" value="QUORUM-QUENCHING LACTONASE YTNP-RELATED-RELATED"/>
    <property type="match status" value="1"/>
</dbReference>
<comment type="catalytic activity">
    <reaction evidence="8">
        <text>3',5'-cyclic UMP + H2O = UMP + H(+)</text>
        <dbReference type="Rhea" id="RHEA:70575"/>
        <dbReference type="ChEBI" id="CHEBI:15377"/>
        <dbReference type="ChEBI" id="CHEBI:15378"/>
        <dbReference type="ChEBI" id="CHEBI:57865"/>
        <dbReference type="ChEBI" id="CHEBI:184387"/>
    </reaction>
    <physiologicalReaction direction="left-to-right" evidence="8">
        <dbReference type="Rhea" id="RHEA:70576"/>
    </physiologicalReaction>
</comment>
<dbReference type="PANTHER" id="PTHR42978:SF2">
    <property type="entry name" value="102 KBASES UNSTABLE REGION: FROM 1 TO 119443"/>
    <property type="match status" value="1"/>
</dbReference>
<dbReference type="InterPro" id="IPR001279">
    <property type="entry name" value="Metallo-B-lactamas"/>
</dbReference>
<evidence type="ECO:0000313" key="10">
    <source>
        <dbReference type="EMBL" id="MBP1932130.1"/>
    </source>
</evidence>